<dbReference type="Proteomes" id="UP000199158">
    <property type="component" value="Unassembled WGS sequence"/>
</dbReference>
<feature type="compositionally biased region" description="Basic and acidic residues" evidence="1">
    <location>
        <begin position="316"/>
        <end position="326"/>
    </location>
</feature>
<feature type="compositionally biased region" description="Polar residues" evidence="1">
    <location>
        <begin position="297"/>
        <end position="312"/>
    </location>
</feature>
<feature type="region of interest" description="Disordered" evidence="1">
    <location>
        <begin position="291"/>
        <end position="329"/>
    </location>
</feature>
<reference evidence="2 3" key="1">
    <citation type="submission" date="2016-10" db="EMBL/GenBank/DDBJ databases">
        <authorList>
            <person name="de Groot N.N."/>
        </authorList>
    </citation>
    <scope>NUCLEOTIDE SEQUENCE [LARGE SCALE GENOMIC DNA]</scope>
    <source>
        <strain evidence="2 3">CGMCC 1.5070</strain>
    </source>
</reference>
<dbReference type="STRING" id="474960.SAMN05216180_0121"/>
<evidence type="ECO:0008006" key="4">
    <source>
        <dbReference type="Google" id="ProtNLM"/>
    </source>
</evidence>
<dbReference type="OrthoDB" id="1862143at2"/>
<name>A0A1H7YLZ5_9FIRM</name>
<dbReference type="EMBL" id="FOCG01000001">
    <property type="protein sequence ID" value="SEM47140.1"/>
    <property type="molecule type" value="Genomic_DNA"/>
</dbReference>
<dbReference type="AlphaFoldDB" id="A0A1H7YLZ5"/>
<proteinExistence type="predicted"/>
<dbReference type="Gene3D" id="2.60.120.260">
    <property type="entry name" value="Galactose-binding domain-like"/>
    <property type="match status" value="1"/>
</dbReference>
<evidence type="ECO:0000313" key="2">
    <source>
        <dbReference type="EMBL" id="SEM47140.1"/>
    </source>
</evidence>
<accession>A0A1H7YLZ5</accession>
<organism evidence="2 3">
    <name type="scientific">Hydrogenoanaerobacterium saccharovorans</name>
    <dbReference type="NCBI Taxonomy" id="474960"/>
    <lineage>
        <taxon>Bacteria</taxon>
        <taxon>Bacillati</taxon>
        <taxon>Bacillota</taxon>
        <taxon>Clostridia</taxon>
        <taxon>Eubacteriales</taxon>
        <taxon>Oscillospiraceae</taxon>
        <taxon>Hydrogenoanaerobacterium</taxon>
    </lineage>
</organism>
<dbReference type="RefSeq" id="WP_092750620.1">
    <property type="nucleotide sequence ID" value="NZ_FOCG01000001.1"/>
</dbReference>
<evidence type="ECO:0000256" key="1">
    <source>
        <dbReference type="SAM" id="MobiDB-lite"/>
    </source>
</evidence>
<gene>
    <name evidence="2" type="ORF">SAMN05216180_0121</name>
</gene>
<sequence>MIDDYDALMKARGYTKDPRSGPNVRVYYIKSTGSPQYEMGAANSNSMQMVNNENIENYPCCYNTKKQYDIDTEKIISPQYGQVPVQNIISSGSPYKVEKQTETQKTVVKVNPYTEKEKSIPEENVDTEITDAKEFFGKMDIYPRPDIFNENFFDSVSTMEDQNNITEEVSAAEKQAENENAVNQTKLGTEKEKSIAQKNIDTDITDAEEFFSKKDIYPRPDIFNENFFEPVSTMEDQNNITEEVSAAEKQAENENAVNQTKLGTEKEKSIAQKNVDTDITDAEEFFSKKDIYPHPENFNNDPLPTMEDQNNNKSKKLSDISARQETDSNSTINAAVPKQEKIVAPTEAIKSEEKQNIPMIKNFEDTTKPNNFKPEYSKELTEPLCPSTGELIINGTMENFSKNVPIGWTTTTPFAVSIQKSQGRVHSGYASVNLANDAALVQVIQDVKSGCFYELSFFVHGEGSHVGFEVFVIFETDIGDFLGGYLAVRKQDMVDNSRNFAYHKLITSITPNNIKQVRVQFVVSANEGQSMDLDDVTFRVL</sequence>
<protein>
    <recommendedName>
        <fullName evidence="4">Carbohydrate binding domain-containing protein</fullName>
    </recommendedName>
</protein>
<evidence type="ECO:0000313" key="3">
    <source>
        <dbReference type="Proteomes" id="UP000199158"/>
    </source>
</evidence>
<keyword evidence="3" id="KW-1185">Reference proteome</keyword>